<dbReference type="AlphaFoldDB" id="A0AAD4XI58"/>
<comment type="caution">
    <text evidence="1">The sequence shown here is derived from an EMBL/GenBank/DDBJ whole genome shotgun (WGS) entry which is preliminary data.</text>
</comment>
<evidence type="ECO:0000313" key="1">
    <source>
        <dbReference type="EMBL" id="KAI3919493.1"/>
    </source>
</evidence>
<evidence type="ECO:0000313" key="2">
    <source>
        <dbReference type="Proteomes" id="UP001202328"/>
    </source>
</evidence>
<proteinExistence type="predicted"/>
<keyword evidence="2" id="KW-1185">Reference proteome</keyword>
<reference evidence="1" key="1">
    <citation type="submission" date="2022-04" db="EMBL/GenBank/DDBJ databases">
        <title>A functionally conserved STORR gene fusion in Papaver species that diverged 16.8 million years ago.</title>
        <authorList>
            <person name="Catania T."/>
        </authorList>
    </citation>
    <scope>NUCLEOTIDE SEQUENCE</scope>
    <source>
        <strain evidence="1">S-188037</strain>
    </source>
</reference>
<protein>
    <submittedName>
        <fullName evidence="1">Uncharacterized protein</fullName>
    </submittedName>
</protein>
<accession>A0AAD4XI58</accession>
<dbReference type="Proteomes" id="UP001202328">
    <property type="component" value="Unassembled WGS sequence"/>
</dbReference>
<name>A0AAD4XI58_9MAGN</name>
<organism evidence="1 2">
    <name type="scientific">Papaver atlanticum</name>
    <dbReference type="NCBI Taxonomy" id="357466"/>
    <lineage>
        <taxon>Eukaryota</taxon>
        <taxon>Viridiplantae</taxon>
        <taxon>Streptophyta</taxon>
        <taxon>Embryophyta</taxon>
        <taxon>Tracheophyta</taxon>
        <taxon>Spermatophyta</taxon>
        <taxon>Magnoliopsida</taxon>
        <taxon>Ranunculales</taxon>
        <taxon>Papaveraceae</taxon>
        <taxon>Papaveroideae</taxon>
        <taxon>Papaver</taxon>
    </lineage>
</organism>
<gene>
    <name evidence="1" type="ORF">MKW98_030204</name>
</gene>
<sequence>MMKGVTLFTFDNDERTDTFWHSSAHILEEIEMLSEHIDETLDKDVAEEGTEELTNQLTAFLNEQGPGRLLFHGETF</sequence>
<dbReference type="EMBL" id="JAJJMB010008884">
    <property type="protein sequence ID" value="KAI3919493.1"/>
    <property type="molecule type" value="Genomic_DNA"/>
</dbReference>